<evidence type="ECO:0000256" key="1">
    <source>
        <dbReference type="ARBA" id="ARBA00010342"/>
    </source>
</evidence>
<evidence type="ECO:0000256" key="2">
    <source>
        <dbReference type="ARBA" id="ARBA00022617"/>
    </source>
</evidence>
<comment type="caution">
    <text evidence="11">The sequence shown here is derived from an EMBL/GenBank/DDBJ whole genome shotgun (WGS) entry which is preliminary data.</text>
</comment>
<keyword evidence="9" id="KW-0472">Membrane</keyword>
<keyword evidence="4 9" id="KW-0732">Signal</keyword>
<dbReference type="Gene3D" id="1.10.8.640">
    <property type="entry name" value="Cytochrome C biogenesis protein"/>
    <property type="match status" value="1"/>
</dbReference>
<feature type="domain" description="CcmH/CycL/Ccl2/NrfF N-terminal" evidence="10">
    <location>
        <begin position="25"/>
        <end position="159"/>
    </location>
</feature>
<dbReference type="CDD" id="cd16378">
    <property type="entry name" value="CcmH_N"/>
    <property type="match status" value="1"/>
</dbReference>
<sequence length="164" mass="18041">MRLPRIALVLVTLVVIVAAAPKGVAIAPAYAVNPDEVLSNPKLEARARKISEGLRCLVCQNESIDNSNADLAKDLRLLVRKRLEAGDTDQEVVDYLVSRYGEFVLLKPRFDWDNLALWATPVVVLLGGGILAFLVMRRRKARRSPDALSAAEEAAIERIIAERG</sequence>
<evidence type="ECO:0000256" key="9">
    <source>
        <dbReference type="RuleBase" id="RU364112"/>
    </source>
</evidence>
<dbReference type="GO" id="GO:0046872">
    <property type="term" value="F:metal ion binding"/>
    <property type="evidence" value="ECO:0007669"/>
    <property type="project" value="UniProtKB-KW"/>
</dbReference>
<evidence type="ECO:0000313" key="11">
    <source>
        <dbReference type="EMBL" id="MBO0661850.1"/>
    </source>
</evidence>
<evidence type="ECO:0000256" key="8">
    <source>
        <dbReference type="ARBA" id="ARBA00060491"/>
    </source>
</evidence>
<evidence type="ECO:0000259" key="10">
    <source>
        <dbReference type="Pfam" id="PF03918"/>
    </source>
</evidence>
<keyword evidence="3 9" id="KW-0479">Metal-binding</keyword>
<dbReference type="GO" id="GO:0017004">
    <property type="term" value="P:cytochrome complex assembly"/>
    <property type="evidence" value="ECO:0007669"/>
    <property type="project" value="UniProtKB-KW"/>
</dbReference>
<evidence type="ECO:0000256" key="3">
    <source>
        <dbReference type="ARBA" id="ARBA00022723"/>
    </source>
</evidence>
<reference evidence="11" key="1">
    <citation type="submission" date="2021-03" db="EMBL/GenBank/DDBJ databases">
        <title>Whole genome sequence of Jiella sp. CQZ9-1.</title>
        <authorList>
            <person name="Tuo L."/>
        </authorList>
    </citation>
    <scope>NUCLEOTIDE SEQUENCE</scope>
    <source>
        <strain evidence="11">CQZ9-1</strain>
    </source>
</reference>
<dbReference type="RefSeq" id="WP_207256650.1">
    <property type="nucleotide sequence ID" value="NZ_JAJNMM010000002.1"/>
</dbReference>
<dbReference type="InterPro" id="IPR038297">
    <property type="entry name" value="CcmH/CycL/NrfF/Ccl2_sf"/>
</dbReference>
<comment type="subcellular location">
    <subcellularLocation>
        <location evidence="8">Membrane</location>
        <topology evidence="8">Single-pass membrane protein</topology>
        <orientation evidence="8">Periplasmic side</orientation>
    </subcellularLocation>
</comment>
<proteinExistence type="inferred from homology"/>
<dbReference type="Proteomes" id="UP000664122">
    <property type="component" value="Unassembled WGS sequence"/>
</dbReference>
<accession>A0A939JT80</accession>
<evidence type="ECO:0000256" key="7">
    <source>
        <dbReference type="ARBA" id="ARBA00037230"/>
    </source>
</evidence>
<evidence type="ECO:0000256" key="6">
    <source>
        <dbReference type="ARBA" id="ARBA00023004"/>
    </source>
</evidence>
<name>A0A939JT80_9HYPH</name>
<dbReference type="EMBL" id="JAFMPP010000002">
    <property type="protein sequence ID" value="MBO0661850.1"/>
    <property type="molecule type" value="Genomic_DNA"/>
</dbReference>
<dbReference type="PANTHER" id="PTHR47870">
    <property type="entry name" value="CYTOCHROME C-TYPE BIOGENESIS PROTEIN CCMH"/>
    <property type="match status" value="1"/>
</dbReference>
<evidence type="ECO:0000256" key="4">
    <source>
        <dbReference type="ARBA" id="ARBA00022729"/>
    </source>
</evidence>
<comment type="similarity">
    <text evidence="1 9">Belongs to the CcmH/CycL/Ccl2/NrfF family.</text>
</comment>
<dbReference type="GO" id="GO:0005886">
    <property type="term" value="C:plasma membrane"/>
    <property type="evidence" value="ECO:0007669"/>
    <property type="project" value="TreeGrafter"/>
</dbReference>
<feature type="transmembrane region" description="Helical" evidence="9">
    <location>
        <begin position="115"/>
        <end position="135"/>
    </location>
</feature>
<comment type="function">
    <text evidence="7">Required for the biogenesis of c-type cytochromes. Possible subunit of a heme lyase.</text>
</comment>
<dbReference type="AlphaFoldDB" id="A0A939JT80"/>
<keyword evidence="2 9" id="KW-0349">Heme</keyword>
<keyword evidence="9" id="KW-0812">Transmembrane</keyword>
<keyword evidence="12" id="KW-1185">Reference proteome</keyword>
<gene>
    <name evidence="11" type="ORF">J1C48_04615</name>
</gene>
<dbReference type="InterPro" id="IPR005616">
    <property type="entry name" value="CcmH/CycL/Ccl2/NrfF_N"/>
</dbReference>
<evidence type="ECO:0000313" key="12">
    <source>
        <dbReference type="Proteomes" id="UP000664122"/>
    </source>
</evidence>
<dbReference type="FunFam" id="1.10.8.640:FF:000001">
    <property type="entry name" value="Cytochrome c-type biogenesis protein"/>
    <property type="match status" value="1"/>
</dbReference>
<keyword evidence="6 9" id="KW-0408">Iron</keyword>
<protein>
    <recommendedName>
        <fullName evidence="9">Cytochrome c-type biogenesis protein</fullName>
    </recommendedName>
</protein>
<dbReference type="InterPro" id="IPR051263">
    <property type="entry name" value="C-type_cytochrome_biogenesis"/>
</dbReference>
<dbReference type="Pfam" id="PF03918">
    <property type="entry name" value="CcmH"/>
    <property type="match status" value="1"/>
</dbReference>
<dbReference type="PANTHER" id="PTHR47870:SF1">
    <property type="entry name" value="CYTOCHROME C-TYPE BIOGENESIS PROTEIN CCMH"/>
    <property type="match status" value="1"/>
</dbReference>
<keyword evidence="5" id="KW-0201">Cytochrome c-type biogenesis</keyword>
<keyword evidence="9" id="KW-1133">Transmembrane helix</keyword>
<organism evidence="11 12">
    <name type="scientific">Jiella flava</name>
    <dbReference type="NCBI Taxonomy" id="2816857"/>
    <lineage>
        <taxon>Bacteria</taxon>
        <taxon>Pseudomonadati</taxon>
        <taxon>Pseudomonadota</taxon>
        <taxon>Alphaproteobacteria</taxon>
        <taxon>Hyphomicrobiales</taxon>
        <taxon>Aurantimonadaceae</taxon>
        <taxon>Jiella</taxon>
    </lineage>
</organism>
<evidence type="ECO:0000256" key="5">
    <source>
        <dbReference type="ARBA" id="ARBA00022748"/>
    </source>
</evidence>